<evidence type="ECO:0000256" key="5">
    <source>
        <dbReference type="ARBA" id="ARBA00023040"/>
    </source>
</evidence>
<keyword evidence="6 10" id="KW-0472">Membrane</keyword>
<feature type="non-terminal residue" evidence="12">
    <location>
        <position position="1"/>
    </location>
</feature>
<keyword evidence="7" id="KW-0675">Receptor</keyword>
<dbReference type="Pfam" id="PF00001">
    <property type="entry name" value="7tm_1"/>
    <property type="match status" value="1"/>
</dbReference>
<comment type="caution">
    <text evidence="12">The sequence shown here is derived from an EMBL/GenBank/DDBJ whole genome shotgun (WGS) entry which is preliminary data.</text>
</comment>
<reference evidence="12 13" key="1">
    <citation type="submission" date="2022-05" db="EMBL/GenBank/DDBJ databases">
        <authorList>
            <consortium name="Genoscope - CEA"/>
            <person name="William W."/>
        </authorList>
    </citation>
    <scope>NUCLEOTIDE SEQUENCE [LARGE SCALE GENOMIC DNA]</scope>
</reference>
<feature type="transmembrane region" description="Helical" evidence="10">
    <location>
        <begin position="197"/>
        <end position="216"/>
    </location>
</feature>
<proteinExistence type="predicted"/>
<keyword evidence="8" id="KW-0325">Glycoprotein</keyword>
<evidence type="ECO:0000256" key="4">
    <source>
        <dbReference type="ARBA" id="ARBA00022989"/>
    </source>
</evidence>
<evidence type="ECO:0000259" key="11">
    <source>
        <dbReference type="PROSITE" id="PS50262"/>
    </source>
</evidence>
<feature type="transmembrane region" description="Helical" evidence="10">
    <location>
        <begin position="149"/>
        <end position="167"/>
    </location>
</feature>
<dbReference type="EMBL" id="CALNXI010001159">
    <property type="protein sequence ID" value="CAH3157963.1"/>
    <property type="molecule type" value="Genomic_DNA"/>
</dbReference>
<dbReference type="SUPFAM" id="SSF81321">
    <property type="entry name" value="Family A G protein-coupled receptor-like"/>
    <property type="match status" value="1"/>
</dbReference>
<evidence type="ECO:0000256" key="1">
    <source>
        <dbReference type="ARBA" id="ARBA00004651"/>
    </source>
</evidence>
<feature type="domain" description="G-protein coupled receptors family 1 profile" evidence="11">
    <location>
        <begin position="10"/>
        <end position="248"/>
    </location>
</feature>
<keyword evidence="3 10" id="KW-0812">Transmembrane</keyword>
<dbReference type="PANTHER" id="PTHR24246:SF27">
    <property type="entry name" value="ADENOSINE RECEPTOR, ISOFORM A"/>
    <property type="match status" value="1"/>
</dbReference>
<keyword evidence="9" id="KW-0807">Transducer</keyword>
<dbReference type="PRINTS" id="PR00237">
    <property type="entry name" value="GPCRRHODOPSN"/>
</dbReference>
<evidence type="ECO:0000256" key="6">
    <source>
        <dbReference type="ARBA" id="ARBA00023136"/>
    </source>
</evidence>
<feature type="transmembrane region" description="Helical" evidence="10">
    <location>
        <begin position="113"/>
        <end position="137"/>
    </location>
</feature>
<organism evidence="12 13">
    <name type="scientific">Porites evermanni</name>
    <dbReference type="NCBI Taxonomy" id="104178"/>
    <lineage>
        <taxon>Eukaryota</taxon>
        <taxon>Metazoa</taxon>
        <taxon>Cnidaria</taxon>
        <taxon>Anthozoa</taxon>
        <taxon>Hexacorallia</taxon>
        <taxon>Scleractinia</taxon>
        <taxon>Fungiina</taxon>
        <taxon>Poritidae</taxon>
        <taxon>Porites</taxon>
    </lineage>
</organism>
<feature type="transmembrane region" description="Helical" evidence="10">
    <location>
        <begin position="68"/>
        <end position="92"/>
    </location>
</feature>
<dbReference type="PANTHER" id="PTHR24246">
    <property type="entry name" value="OLFACTORY RECEPTOR AND ADENOSINE RECEPTOR"/>
    <property type="match status" value="1"/>
</dbReference>
<evidence type="ECO:0000256" key="7">
    <source>
        <dbReference type="ARBA" id="ARBA00023170"/>
    </source>
</evidence>
<keyword evidence="4 10" id="KW-1133">Transmembrane helix</keyword>
<gene>
    <name evidence="12" type="ORF">PEVE_00002681</name>
</gene>
<evidence type="ECO:0000256" key="10">
    <source>
        <dbReference type="SAM" id="Phobius"/>
    </source>
</evidence>
<accession>A0ABN8QAH7</accession>
<name>A0ABN8QAH7_9CNID</name>
<comment type="subcellular location">
    <subcellularLocation>
        <location evidence="1">Cell membrane</location>
        <topology evidence="1">Multi-pass membrane protein</topology>
    </subcellularLocation>
</comment>
<dbReference type="Proteomes" id="UP001159427">
    <property type="component" value="Unassembled WGS sequence"/>
</dbReference>
<keyword evidence="2" id="KW-1003">Cell membrane</keyword>
<dbReference type="InterPro" id="IPR017452">
    <property type="entry name" value="GPCR_Rhodpsn_7TM"/>
</dbReference>
<evidence type="ECO:0000313" key="13">
    <source>
        <dbReference type="Proteomes" id="UP001159427"/>
    </source>
</evidence>
<feature type="transmembrane region" description="Helical" evidence="10">
    <location>
        <begin position="29"/>
        <end position="56"/>
    </location>
</feature>
<feature type="transmembrane region" description="Helical" evidence="10">
    <location>
        <begin position="6"/>
        <end position="22"/>
    </location>
</feature>
<dbReference type="Gene3D" id="1.20.1070.10">
    <property type="entry name" value="Rhodopsin 7-helix transmembrane proteins"/>
    <property type="match status" value="1"/>
</dbReference>
<evidence type="ECO:0000256" key="3">
    <source>
        <dbReference type="ARBA" id="ARBA00022692"/>
    </source>
</evidence>
<dbReference type="CDD" id="cd00637">
    <property type="entry name" value="7tm_classA_rhodopsin-like"/>
    <property type="match status" value="1"/>
</dbReference>
<evidence type="ECO:0000313" key="12">
    <source>
        <dbReference type="EMBL" id="CAH3157963.1"/>
    </source>
</evidence>
<protein>
    <recommendedName>
        <fullName evidence="11">G-protein coupled receptors family 1 profile domain-containing protein</fullName>
    </recommendedName>
</protein>
<evidence type="ECO:0000256" key="2">
    <source>
        <dbReference type="ARBA" id="ARBA00022475"/>
    </source>
</evidence>
<feature type="transmembrane region" description="Helical" evidence="10">
    <location>
        <begin position="228"/>
        <end position="248"/>
    </location>
</feature>
<dbReference type="InterPro" id="IPR000276">
    <property type="entry name" value="GPCR_Rhodpsn"/>
</dbReference>
<evidence type="ECO:0000256" key="8">
    <source>
        <dbReference type="ARBA" id="ARBA00023180"/>
    </source>
</evidence>
<evidence type="ECO:0000256" key="9">
    <source>
        <dbReference type="ARBA" id="ARBA00023224"/>
    </source>
</evidence>
<keyword evidence="5" id="KW-0297">G-protein coupled receptor</keyword>
<keyword evidence="13" id="KW-1185">Reference proteome</keyword>
<dbReference type="PROSITE" id="PS50262">
    <property type="entry name" value="G_PROTEIN_RECEP_F1_2"/>
    <property type="match status" value="1"/>
</dbReference>
<sequence length="281" mass="32341">IVLPVAILIANMFTTFVFWIHRKKLKRTFLLAINLAFADLFVGFTGILTVIWVFAFPRHTSFNKIICYTFYAISLILHSTFSCLSVYFLVLISLERAFALIWPLRHRVASIKVYIYSVVIVWLAGATQGALGFLVLYHAIKIEYSEVSGGVMIYFSVATICVSYLSIRKRLNNRNRDISIAQNRQCVEQNIKLSKTFFAVIIASIVLWAPSMSFYIVSRFHPNLFAGFSKYIFVMLNQSNSLVNPIIYSFRMPIFRKTLGQLKNRIKLQRPSRRYTVNGEA</sequence>